<proteinExistence type="predicted"/>
<evidence type="ECO:0008006" key="5">
    <source>
        <dbReference type="Google" id="ProtNLM"/>
    </source>
</evidence>
<organism evidence="2">
    <name type="scientific">Puccinia triticina (isolate 1-1 / race 1 (BBBD))</name>
    <name type="common">Brown leaf rust fungus</name>
    <dbReference type="NCBI Taxonomy" id="630390"/>
    <lineage>
        <taxon>Eukaryota</taxon>
        <taxon>Fungi</taxon>
        <taxon>Dikarya</taxon>
        <taxon>Basidiomycota</taxon>
        <taxon>Pucciniomycotina</taxon>
        <taxon>Pucciniomycetes</taxon>
        <taxon>Pucciniales</taxon>
        <taxon>Pucciniaceae</taxon>
        <taxon>Puccinia</taxon>
    </lineage>
</organism>
<dbReference type="PANTHER" id="PTHR45023:SF4">
    <property type="entry name" value="GLYCINE-RICH PROTEIN-RELATED"/>
    <property type="match status" value="1"/>
</dbReference>
<dbReference type="AlphaFoldDB" id="A0A180H272"/>
<dbReference type="Proteomes" id="UP000005240">
    <property type="component" value="Unassembled WGS sequence"/>
</dbReference>
<accession>A0A180H272</accession>
<reference evidence="3 4" key="3">
    <citation type="journal article" date="2017" name="G3 (Bethesda)">
        <title>Comparative analysis highlights variable genome content of wheat rusts and divergence of the mating loci.</title>
        <authorList>
            <person name="Cuomo C.A."/>
            <person name="Bakkeren G."/>
            <person name="Khalil H.B."/>
            <person name="Panwar V."/>
            <person name="Joly D."/>
            <person name="Linning R."/>
            <person name="Sakthikumar S."/>
            <person name="Song X."/>
            <person name="Adiconis X."/>
            <person name="Fan L."/>
            <person name="Goldberg J.M."/>
            <person name="Levin J.Z."/>
            <person name="Young S."/>
            <person name="Zeng Q."/>
            <person name="Anikster Y."/>
            <person name="Bruce M."/>
            <person name="Wang M."/>
            <person name="Yin C."/>
            <person name="McCallum B."/>
            <person name="Szabo L.J."/>
            <person name="Hulbert S."/>
            <person name="Chen X."/>
            <person name="Fellers J.P."/>
        </authorList>
    </citation>
    <scope>NUCLEOTIDE SEQUENCE</scope>
    <source>
        <strain evidence="3">isolate 1-1 / race 1 (BBBD)</strain>
        <strain evidence="4">Isolate 1-1 / race 1 (BBBD)</strain>
    </source>
</reference>
<sequence>MPDATAPNGSAPPPAPASPTTPAGATTSKKKQARNFTPEEEEQLAKSWVWVSEDPIRSNNQKASDFWAQVLKDFTQFSPGPHRDTTGLTSRWKLLQKAVLKFYALHNFIEKNPASGSSPEDWITHARQQYYNQENKHFVFDWPWHLLRH</sequence>
<evidence type="ECO:0000313" key="3">
    <source>
        <dbReference type="EnsemblFungi" id="PTTG_10600-t43_1-p1"/>
    </source>
</evidence>
<evidence type="ECO:0000313" key="2">
    <source>
        <dbReference type="EMBL" id="OAV98718.1"/>
    </source>
</evidence>
<feature type="compositionally biased region" description="Pro residues" evidence="1">
    <location>
        <begin position="10"/>
        <end position="19"/>
    </location>
</feature>
<dbReference type="VEuPathDB" id="FungiDB:PTTG_10600"/>
<dbReference type="PANTHER" id="PTHR45023">
    <property type="match status" value="1"/>
</dbReference>
<protein>
    <recommendedName>
        <fullName evidence="5">No apical meristem-associated C-terminal domain-containing protein</fullName>
    </recommendedName>
</protein>
<evidence type="ECO:0000256" key="1">
    <source>
        <dbReference type="SAM" id="MobiDB-lite"/>
    </source>
</evidence>
<evidence type="ECO:0000313" key="4">
    <source>
        <dbReference type="Proteomes" id="UP000005240"/>
    </source>
</evidence>
<dbReference type="EMBL" id="ADAS02000006">
    <property type="protein sequence ID" value="OAV98718.1"/>
    <property type="molecule type" value="Genomic_DNA"/>
</dbReference>
<name>A0A180H272_PUCT1</name>
<reference evidence="2" key="2">
    <citation type="submission" date="2016-05" db="EMBL/GenBank/DDBJ databases">
        <title>Comparative analysis highlights variable genome content of wheat rusts and divergence of the mating loci.</title>
        <authorList>
            <person name="Cuomo C.A."/>
            <person name="Bakkeren G."/>
            <person name="Szabo L."/>
            <person name="Khalil H."/>
            <person name="Joly D."/>
            <person name="Goldberg J."/>
            <person name="Young S."/>
            <person name="Zeng Q."/>
            <person name="Fellers J."/>
        </authorList>
    </citation>
    <scope>NUCLEOTIDE SEQUENCE [LARGE SCALE GENOMIC DNA]</scope>
    <source>
        <strain evidence="2">1-1 BBBD Race 1</strain>
    </source>
</reference>
<feature type="non-terminal residue" evidence="2">
    <location>
        <position position="149"/>
    </location>
</feature>
<dbReference type="OrthoDB" id="76487at2759"/>
<reference evidence="3" key="4">
    <citation type="submission" date="2025-05" db="UniProtKB">
        <authorList>
            <consortium name="EnsemblFungi"/>
        </authorList>
    </citation>
    <scope>IDENTIFICATION</scope>
    <source>
        <strain evidence="3">isolate 1-1 / race 1 (BBBD)</strain>
    </source>
</reference>
<gene>
    <name evidence="2" type="ORF">PTTG_10600</name>
</gene>
<reference evidence="2" key="1">
    <citation type="submission" date="2009-11" db="EMBL/GenBank/DDBJ databases">
        <authorList>
            <consortium name="The Broad Institute Genome Sequencing Platform"/>
            <person name="Ward D."/>
            <person name="Feldgarden M."/>
            <person name="Earl A."/>
            <person name="Young S.K."/>
            <person name="Zeng Q."/>
            <person name="Koehrsen M."/>
            <person name="Alvarado L."/>
            <person name="Berlin A."/>
            <person name="Bochicchio J."/>
            <person name="Borenstein D."/>
            <person name="Chapman S.B."/>
            <person name="Chen Z."/>
            <person name="Engels R."/>
            <person name="Freedman E."/>
            <person name="Gellesch M."/>
            <person name="Goldberg J."/>
            <person name="Griggs A."/>
            <person name="Gujja S."/>
            <person name="Heilman E."/>
            <person name="Heiman D."/>
            <person name="Hepburn T."/>
            <person name="Howarth C."/>
            <person name="Jen D."/>
            <person name="Larson L."/>
            <person name="Lewis B."/>
            <person name="Mehta T."/>
            <person name="Park D."/>
            <person name="Pearson M."/>
            <person name="Roberts A."/>
            <person name="Saif S."/>
            <person name="Shea T."/>
            <person name="Shenoy N."/>
            <person name="Sisk P."/>
            <person name="Stolte C."/>
            <person name="Sykes S."/>
            <person name="Thomson T."/>
            <person name="Walk T."/>
            <person name="White J."/>
            <person name="Yandava C."/>
            <person name="Izard J."/>
            <person name="Baranova O.V."/>
            <person name="Blanton J.M."/>
            <person name="Tanner A.C."/>
            <person name="Dewhirst F.E."/>
            <person name="Haas B."/>
            <person name="Nusbaum C."/>
            <person name="Birren B."/>
        </authorList>
    </citation>
    <scope>NUCLEOTIDE SEQUENCE [LARGE SCALE GENOMIC DNA]</scope>
    <source>
        <strain evidence="2">1-1 BBBD Race 1</strain>
    </source>
</reference>
<keyword evidence="4" id="KW-1185">Reference proteome</keyword>
<feature type="region of interest" description="Disordered" evidence="1">
    <location>
        <begin position="1"/>
        <end position="41"/>
    </location>
</feature>
<dbReference type="EnsemblFungi" id="PTTG_10600-t43_1">
    <property type="protein sequence ID" value="PTTG_10600-t43_1-p1"/>
    <property type="gene ID" value="PTTG_10600"/>
</dbReference>